<evidence type="ECO:0000256" key="1">
    <source>
        <dbReference type="ARBA" id="ARBA00004651"/>
    </source>
</evidence>
<dbReference type="EMBL" id="FNJB01000014">
    <property type="protein sequence ID" value="SDP78010.1"/>
    <property type="molecule type" value="Genomic_DNA"/>
</dbReference>
<sequence>MSVLSPSRARLVFAAFLTALSAMLVNPAPASAHAVLVSSTPGGWQLLGDSPKEVSLRFTESVDVGLAGIRLIGPRGNDIAGLGAPRHPEGKQDTVSVRIPETLANGTYTVSWRVVSADTHPIQGAFTFSVREATAPASAEASATGNGVAAVLYGVARWLATAGFALLVGTAFVIAVCWPGARARRGIRRLAVVGAGTATAASVAALGLYGPYASGGSLGGIVDPAVLGATVDSRIGLGLVTRILLLGITSALLVRFLRRDETEGDLPTRQRARRGVLVLAGAGVLAATWSLVAHGAADTLAPLTVPIGLIHLAAIGVWLGGLPAIAVLLRSGDITAMRTAVPRFSTTAGICVLVVAVTGLYQGWRQVGTFSALVGTTYGWWLLGKLALVGILLGSGAIARRWVHRHYGFEVATVTEKRRAKRGPETAEVGRFRKVVVVEVALAVALLGVTATLAAAEPARAEQERLTNPPKAAAGPLSVAVPFDAGGFHGKGQVAMVLTPSKVGKNELHLAVLDPVGKPKTVPEVRAELRLAAAGIGPIPVKLVPGGPAHYVSLDVGLPMPGEWELAVVVRTSPIDQTTVRVPVNTT</sequence>
<dbReference type="AlphaFoldDB" id="A0A1H0VHT7"/>
<keyword evidence="7" id="KW-0186">Copper</keyword>
<dbReference type="PANTHER" id="PTHR34820">
    <property type="entry name" value="INNER MEMBRANE PROTEIN YEBZ"/>
    <property type="match status" value="1"/>
</dbReference>
<evidence type="ECO:0000259" key="12">
    <source>
        <dbReference type="Pfam" id="PF05425"/>
    </source>
</evidence>
<comment type="subcellular location">
    <subcellularLocation>
        <location evidence="1">Cell membrane</location>
        <topology evidence="1">Multi-pass membrane protein</topology>
    </subcellularLocation>
</comment>
<evidence type="ECO:0000256" key="2">
    <source>
        <dbReference type="ARBA" id="ARBA00022475"/>
    </source>
</evidence>
<evidence type="ECO:0000259" key="11">
    <source>
        <dbReference type="Pfam" id="PF04234"/>
    </source>
</evidence>
<keyword evidence="14" id="KW-1185">Reference proteome</keyword>
<feature type="domain" description="CopC" evidence="11">
    <location>
        <begin position="33"/>
        <end position="130"/>
    </location>
</feature>
<dbReference type="Proteomes" id="UP000199651">
    <property type="component" value="Unassembled WGS sequence"/>
</dbReference>
<feature type="transmembrane region" description="Helical" evidence="9">
    <location>
        <begin position="380"/>
        <end position="399"/>
    </location>
</feature>
<reference evidence="14" key="1">
    <citation type="submission" date="2016-10" db="EMBL/GenBank/DDBJ databases">
        <authorList>
            <person name="Varghese N."/>
            <person name="Submissions S."/>
        </authorList>
    </citation>
    <scope>NUCLEOTIDE SEQUENCE [LARGE SCALE GENOMIC DNA]</scope>
    <source>
        <strain evidence="14">IBRC-M 10655</strain>
    </source>
</reference>
<dbReference type="Pfam" id="PF05425">
    <property type="entry name" value="CopD"/>
    <property type="match status" value="1"/>
</dbReference>
<evidence type="ECO:0000256" key="9">
    <source>
        <dbReference type="SAM" id="Phobius"/>
    </source>
</evidence>
<dbReference type="STRING" id="504798.SAMN05421871_11245"/>
<dbReference type="InterPro" id="IPR014755">
    <property type="entry name" value="Cu-Rt/internalin_Ig-like"/>
</dbReference>
<dbReference type="GO" id="GO:0005886">
    <property type="term" value="C:plasma membrane"/>
    <property type="evidence" value="ECO:0007669"/>
    <property type="project" value="UniProtKB-SubCell"/>
</dbReference>
<dbReference type="InterPro" id="IPR032694">
    <property type="entry name" value="CopC/D"/>
</dbReference>
<dbReference type="PANTHER" id="PTHR34820:SF4">
    <property type="entry name" value="INNER MEMBRANE PROTEIN YEBZ"/>
    <property type="match status" value="1"/>
</dbReference>
<feature type="transmembrane region" description="Helical" evidence="9">
    <location>
        <begin position="341"/>
        <end position="360"/>
    </location>
</feature>
<feature type="transmembrane region" description="Helical" evidence="9">
    <location>
        <begin position="190"/>
        <end position="209"/>
    </location>
</feature>
<dbReference type="GO" id="GO:0006825">
    <property type="term" value="P:copper ion transport"/>
    <property type="evidence" value="ECO:0007669"/>
    <property type="project" value="InterPro"/>
</dbReference>
<feature type="transmembrane region" description="Helical" evidence="9">
    <location>
        <begin position="275"/>
        <end position="297"/>
    </location>
</feature>
<keyword evidence="6 9" id="KW-1133">Transmembrane helix</keyword>
<keyword evidence="3 9" id="KW-0812">Transmembrane</keyword>
<evidence type="ECO:0000313" key="13">
    <source>
        <dbReference type="EMBL" id="SDP78010.1"/>
    </source>
</evidence>
<dbReference type="GO" id="GO:0005507">
    <property type="term" value="F:copper ion binding"/>
    <property type="evidence" value="ECO:0007669"/>
    <property type="project" value="InterPro"/>
</dbReference>
<feature type="transmembrane region" description="Helical" evidence="9">
    <location>
        <begin position="435"/>
        <end position="456"/>
    </location>
</feature>
<feature type="chain" id="PRO_5038664539" evidence="10">
    <location>
        <begin position="33"/>
        <end position="587"/>
    </location>
</feature>
<evidence type="ECO:0000256" key="3">
    <source>
        <dbReference type="ARBA" id="ARBA00022692"/>
    </source>
</evidence>
<accession>A0A1H0VHT7</accession>
<proteinExistence type="predicted"/>
<evidence type="ECO:0000256" key="5">
    <source>
        <dbReference type="ARBA" id="ARBA00022729"/>
    </source>
</evidence>
<name>A0A1H0VHT7_9PSEU</name>
<evidence type="ECO:0000256" key="4">
    <source>
        <dbReference type="ARBA" id="ARBA00022723"/>
    </source>
</evidence>
<keyword evidence="8 9" id="KW-0472">Membrane</keyword>
<feature type="signal peptide" evidence="10">
    <location>
        <begin position="1"/>
        <end position="32"/>
    </location>
</feature>
<dbReference type="InterPro" id="IPR007348">
    <property type="entry name" value="CopC_dom"/>
</dbReference>
<gene>
    <name evidence="13" type="ORF">SAMN05192558_11445</name>
</gene>
<dbReference type="InterPro" id="IPR008457">
    <property type="entry name" value="Cu-R_CopD_dom"/>
</dbReference>
<keyword evidence="5 10" id="KW-0732">Signal</keyword>
<dbReference type="InterPro" id="IPR014756">
    <property type="entry name" value="Ig_E-set"/>
</dbReference>
<evidence type="ECO:0000256" key="10">
    <source>
        <dbReference type="SAM" id="SignalP"/>
    </source>
</evidence>
<dbReference type="RefSeq" id="WP_091383024.1">
    <property type="nucleotide sequence ID" value="NZ_FNDV01000012.1"/>
</dbReference>
<feature type="domain" description="Copper resistance protein D" evidence="12">
    <location>
        <begin position="340"/>
        <end position="453"/>
    </location>
</feature>
<dbReference type="Pfam" id="PF04234">
    <property type="entry name" value="CopC"/>
    <property type="match status" value="1"/>
</dbReference>
<feature type="transmembrane region" description="Helical" evidence="9">
    <location>
        <begin position="309"/>
        <end position="329"/>
    </location>
</feature>
<protein>
    <submittedName>
        <fullName evidence="13">Copper transport protein</fullName>
    </submittedName>
</protein>
<dbReference type="Gene3D" id="2.60.40.1220">
    <property type="match status" value="1"/>
</dbReference>
<keyword evidence="2" id="KW-1003">Cell membrane</keyword>
<dbReference type="SUPFAM" id="SSF81296">
    <property type="entry name" value="E set domains"/>
    <property type="match status" value="1"/>
</dbReference>
<feature type="transmembrane region" description="Helical" evidence="9">
    <location>
        <begin position="235"/>
        <end position="254"/>
    </location>
</feature>
<dbReference type="GO" id="GO:0046688">
    <property type="term" value="P:response to copper ion"/>
    <property type="evidence" value="ECO:0007669"/>
    <property type="project" value="InterPro"/>
</dbReference>
<keyword evidence="4" id="KW-0479">Metal-binding</keyword>
<organism evidence="13 14">
    <name type="scientific">Actinokineospora alba</name>
    <dbReference type="NCBI Taxonomy" id="504798"/>
    <lineage>
        <taxon>Bacteria</taxon>
        <taxon>Bacillati</taxon>
        <taxon>Actinomycetota</taxon>
        <taxon>Actinomycetes</taxon>
        <taxon>Pseudonocardiales</taxon>
        <taxon>Pseudonocardiaceae</taxon>
        <taxon>Actinokineospora</taxon>
    </lineage>
</organism>
<evidence type="ECO:0000256" key="8">
    <source>
        <dbReference type="ARBA" id="ARBA00023136"/>
    </source>
</evidence>
<feature type="transmembrane region" description="Helical" evidence="9">
    <location>
        <begin position="158"/>
        <end position="178"/>
    </location>
</feature>
<dbReference type="OrthoDB" id="5242236at2"/>
<evidence type="ECO:0000256" key="6">
    <source>
        <dbReference type="ARBA" id="ARBA00022989"/>
    </source>
</evidence>
<evidence type="ECO:0000313" key="14">
    <source>
        <dbReference type="Proteomes" id="UP000199651"/>
    </source>
</evidence>
<evidence type="ECO:0000256" key="7">
    <source>
        <dbReference type="ARBA" id="ARBA00023008"/>
    </source>
</evidence>
<dbReference type="GO" id="GO:0042597">
    <property type="term" value="C:periplasmic space"/>
    <property type="evidence" value="ECO:0007669"/>
    <property type="project" value="InterPro"/>
</dbReference>